<evidence type="ECO:0008006" key="3">
    <source>
        <dbReference type="Google" id="ProtNLM"/>
    </source>
</evidence>
<name>A0ABQ0LX07_MYCCL</name>
<gene>
    <name evidence="1" type="ORF">MCHLO_12286</name>
</gene>
<protein>
    <recommendedName>
        <fullName evidence="3">Reverse transcriptase zinc-binding domain-containing protein</fullName>
    </recommendedName>
</protein>
<evidence type="ECO:0000313" key="2">
    <source>
        <dbReference type="Proteomes" id="UP000815677"/>
    </source>
</evidence>
<accession>A0ABQ0LX07</accession>
<dbReference type="EMBL" id="DF849039">
    <property type="protein sequence ID" value="GAT55527.1"/>
    <property type="molecule type" value="Genomic_DNA"/>
</dbReference>
<proteinExistence type="predicted"/>
<reference evidence="1" key="1">
    <citation type="submission" date="2014-09" db="EMBL/GenBank/DDBJ databases">
        <title>Genome sequence of the luminous mushroom Mycena chlorophos for searching fungal bioluminescence genes.</title>
        <authorList>
            <person name="Tanaka Y."/>
            <person name="Kasuga D."/>
            <person name="Oba Y."/>
            <person name="Hase S."/>
            <person name="Sato K."/>
            <person name="Oba Y."/>
            <person name="Sakakibara Y."/>
        </authorList>
    </citation>
    <scope>NUCLEOTIDE SEQUENCE</scope>
</reference>
<sequence length="215" mass="24189">MNKHLSRWENEGWVGVKDRDILWCLAAELRIRTGQTLFIVDEHGEMQELKRANARADEACNASQPGTIAVPIPDGYELPGVSSWPIPASGLCTAPSGNERTLRGRRGSRQRNAWQTSRLTCSTTMTGAVNPEDIWLSAHTKDIVSSARNFIWRMMHDSFRLGRKWEDIPHCENFGVCELCGTQETIQHILLECNHPGQEQVWAEAKALWAKTGLP</sequence>
<dbReference type="Proteomes" id="UP000815677">
    <property type="component" value="Unassembled WGS sequence"/>
</dbReference>
<keyword evidence="2" id="KW-1185">Reference proteome</keyword>
<evidence type="ECO:0000313" key="1">
    <source>
        <dbReference type="EMBL" id="GAT55527.1"/>
    </source>
</evidence>
<organism evidence="1 2">
    <name type="scientific">Mycena chlorophos</name>
    <name type="common">Agaric fungus</name>
    <name type="synonym">Agaricus chlorophos</name>
    <dbReference type="NCBI Taxonomy" id="658473"/>
    <lineage>
        <taxon>Eukaryota</taxon>
        <taxon>Fungi</taxon>
        <taxon>Dikarya</taxon>
        <taxon>Basidiomycota</taxon>
        <taxon>Agaricomycotina</taxon>
        <taxon>Agaricomycetes</taxon>
        <taxon>Agaricomycetidae</taxon>
        <taxon>Agaricales</taxon>
        <taxon>Marasmiineae</taxon>
        <taxon>Mycenaceae</taxon>
        <taxon>Mycena</taxon>
    </lineage>
</organism>